<dbReference type="PROSITE" id="PS50048">
    <property type="entry name" value="ZN2_CY6_FUNGAL_2"/>
    <property type="match status" value="1"/>
</dbReference>
<feature type="compositionally biased region" description="Low complexity" evidence="7">
    <location>
        <begin position="705"/>
        <end position="715"/>
    </location>
</feature>
<evidence type="ECO:0000256" key="7">
    <source>
        <dbReference type="SAM" id="MobiDB-lite"/>
    </source>
</evidence>
<dbReference type="GO" id="GO:0045944">
    <property type="term" value="P:positive regulation of transcription by RNA polymerase II"/>
    <property type="evidence" value="ECO:0007669"/>
    <property type="project" value="TreeGrafter"/>
</dbReference>
<sequence>MYLGQTFCNTFSQLRTRYSRLVPTTDSPTRSTPYVYDVGAWLTSRPHSLSIQHPTGPSLLNTASGDAPLEVVDGGCLPWSNRHSLDSDEDQPLVLEHPQRWIDSAFSLGSAQSAVATLSSSTGAHSTPPGHLSPINTSINMAMLADAGLLSSSSIGSCSALATAPAMEHSASSSSCTSWNMDFGDSDDFSAEEGTNDIGWEQGTDGVLTAPKPEPMDEDTFCLDDFKEAPTITDLDAQTCTSPKVKRPRGRPRKHPVPALLNTSKVTKGRSKTGCITCRKRKKKCDEAKPRCLNCEKNAVVCEGYPEKQIWKSARLHTHALPTITMQPLFDGLETIEDRIFWKHYNEHLSTVLTVESEHRNAFKEMLVPIATRHQGLMHSILSLSSKHLDCDTPYALNILKRYPGTSIEDLRSRSIYHQARAMQILTNVDHSHMGSCPNLRSAFYGQMLCQILENMVEGRADGQHRFHLGAYLSLVNTSPPTDMSFLSFITEFFQFHIYADELIRYPGKPHQPRLATEGWEPANPIQPARLLGVADGLFEHLCSITTIRNRIRDNITTHADPVVDYPSLYKAEEIVQAIYDWNPTWPANDSRERVALLYKQMMWVHLYRTIYPPSPSSTSTSGTATATQSSSSLAGCSAFYAGEPIHTPPKSTSTSRASSPRLRPSTAGTWSNVMQPEIMFAQNTRRHSVANVHPAGGITVATPSSSSVAASEASHPNSSSPIMPYTHLRSDSPPPIRLPTQDPRVVLAVNESLQILDTIKANDPAQTLLLIPCLVVGAACFAPAQQDRIRDAVHRVKGYTGLRNADRVVELLEELWRLMAEGEWLAVWDWQGVAYRMGLDFLCA</sequence>
<evidence type="ECO:0000256" key="4">
    <source>
        <dbReference type="ARBA" id="ARBA00023125"/>
    </source>
</evidence>
<dbReference type="GO" id="GO:0000981">
    <property type="term" value="F:DNA-binding transcription factor activity, RNA polymerase II-specific"/>
    <property type="evidence" value="ECO:0007669"/>
    <property type="project" value="InterPro"/>
</dbReference>
<accession>L7JNX6</accession>
<evidence type="ECO:0000256" key="2">
    <source>
        <dbReference type="ARBA" id="ARBA00022833"/>
    </source>
</evidence>
<keyword evidence="6" id="KW-0539">Nucleus</keyword>
<organism>
    <name type="scientific">Pyricularia oryzae (strain P131)</name>
    <name type="common">Rice blast fungus</name>
    <name type="synonym">Magnaporthe oryzae</name>
    <dbReference type="NCBI Taxonomy" id="1143193"/>
    <lineage>
        <taxon>Eukaryota</taxon>
        <taxon>Fungi</taxon>
        <taxon>Dikarya</taxon>
        <taxon>Ascomycota</taxon>
        <taxon>Pezizomycotina</taxon>
        <taxon>Sordariomycetes</taxon>
        <taxon>Sordariomycetidae</taxon>
        <taxon>Magnaporthales</taxon>
        <taxon>Pyriculariaceae</taxon>
        <taxon>Pyricularia</taxon>
    </lineage>
</organism>
<keyword evidence="3" id="KW-0805">Transcription regulation</keyword>
<reference evidence="9" key="1">
    <citation type="journal article" date="2012" name="PLoS Genet.">
        <title>Comparative analysis of the genomes of two field isolates of the rice blast fungus Magnaporthe oryzae.</title>
        <authorList>
            <person name="Xue M."/>
            <person name="Yang J."/>
            <person name="Li Z."/>
            <person name="Hu S."/>
            <person name="Yao N."/>
            <person name="Dean R.A."/>
            <person name="Zhao W."/>
            <person name="Shen M."/>
            <person name="Zhang H."/>
            <person name="Li C."/>
            <person name="Liu L."/>
            <person name="Cao L."/>
            <person name="Xu X."/>
            <person name="Xing Y."/>
            <person name="Hsiang T."/>
            <person name="Zhang Z."/>
            <person name="Xu J.R."/>
            <person name="Peng Y.L."/>
        </authorList>
    </citation>
    <scope>NUCLEOTIDE SEQUENCE [LARGE SCALE GENOMIC DNA]</scope>
    <source>
        <strain evidence="9">P131</strain>
    </source>
</reference>
<evidence type="ECO:0000259" key="8">
    <source>
        <dbReference type="PROSITE" id="PS50048"/>
    </source>
</evidence>
<dbReference type="EMBL" id="JH795389">
    <property type="protein sequence ID" value="ELQ69524.1"/>
    <property type="molecule type" value="Genomic_DNA"/>
</dbReference>
<dbReference type="Pfam" id="PF11951">
    <property type="entry name" value="Fungal_trans_2"/>
    <property type="match status" value="2"/>
</dbReference>
<protein>
    <submittedName>
        <fullName evidence="9">C6 transcription factor OefC</fullName>
    </submittedName>
</protein>
<dbReference type="GO" id="GO:0008270">
    <property type="term" value="F:zinc ion binding"/>
    <property type="evidence" value="ECO:0007669"/>
    <property type="project" value="InterPro"/>
</dbReference>
<keyword evidence="4" id="KW-0238">DNA-binding</keyword>
<evidence type="ECO:0000313" key="9">
    <source>
        <dbReference type="EMBL" id="ELQ69524.1"/>
    </source>
</evidence>
<dbReference type="InterPro" id="IPR021858">
    <property type="entry name" value="Fun_TF"/>
</dbReference>
<dbReference type="PROSITE" id="PS00463">
    <property type="entry name" value="ZN2_CY6_FUNGAL_1"/>
    <property type="match status" value="1"/>
</dbReference>
<feature type="compositionally biased region" description="Acidic residues" evidence="7">
    <location>
        <begin position="186"/>
        <end position="195"/>
    </location>
</feature>
<dbReference type="AlphaFoldDB" id="L7JNX6"/>
<feature type="region of interest" description="Disordered" evidence="7">
    <location>
        <begin position="186"/>
        <end position="214"/>
    </location>
</feature>
<feature type="region of interest" description="Disordered" evidence="7">
    <location>
        <begin position="644"/>
        <end position="669"/>
    </location>
</feature>
<name>L7JNX6_PYRO1</name>
<proteinExistence type="predicted"/>
<dbReference type="InterPro" id="IPR001138">
    <property type="entry name" value="Zn2Cys6_DnaBD"/>
</dbReference>
<evidence type="ECO:0000256" key="3">
    <source>
        <dbReference type="ARBA" id="ARBA00023015"/>
    </source>
</evidence>
<dbReference type="PANTHER" id="PTHR37534:SF38">
    <property type="entry name" value="ZN(2)-C6 FUNGAL-TYPE DOMAIN-CONTAINING PROTEIN"/>
    <property type="match status" value="1"/>
</dbReference>
<evidence type="ECO:0000256" key="5">
    <source>
        <dbReference type="ARBA" id="ARBA00023163"/>
    </source>
</evidence>
<evidence type="ECO:0000256" key="6">
    <source>
        <dbReference type="ARBA" id="ARBA00023242"/>
    </source>
</evidence>
<dbReference type="SUPFAM" id="SSF57701">
    <property type="entry name" value="Zn2/Cys6 DNA-binding domain"/>
    <property type="match status" value="1"/>
</dbReference>
<feature type="compositionally biased region" description="Polar residues" evidence="7">
    <location>
        <begin position="650"/>
        <end position="659"/>
    </location>
</feature>
<keyword evidence="2" id="KW-0862">Zinc</keyword>
<keyword evidence="5" id="KW-0804">Transcription</keyword>
<feature type="region of interest" description="Disordered" evidence="7">
    <location>
        <begin position="704"/>
        <end position="725"/>
    </location>
</feature>
<dbReference type="GO" id="GO:0005634">
    <property type="term" value="C:nucleus"/>
    <property type="evidence" value="ECO:0007669"/>
    <property type="project" value="UniProtKB-SubCell"/>
</dbReference>
<gene>
    <name evidence="9" type="ORF">OOW_P131scaffold00147g5</name>
</gene>
<dbReference type="SMART" id="SM00066">
    <property type="entry name" value="GAL4"/>
    <property type="match status" value="1"/>
</dbReference>
<dbReference type="GO" id="GO:0000976">
    <property type="term" value="F:transcription cis-regulatory region binding"/>
    <property type="evidence" value="ECO:0007669"/>
    <property type="project" value="TreeGrafter"/>
</dbReference>
<dbReference type="Pfam" id="PF00172">
    <property type="entry name" value="Zn_clus"/>
    <property type="match status" value="1"/>
</dbReference>
<dbReference type="Gene3D" id="4.10.240.10">
    <property type="entry name" value="Zn(2)-C6 fungal-type DNA-binding domain"/>
    <property type="match status" value="1"/>
</dbReference>
<dbReference type="PANTHER" id="PTHR37534">
    <property type="entry name" value="TRANSCRIPTIONAL ACTIVATOR PROTEIN UGA3"/>
    <property type="match status" value="1"/>
</dbReference>
<evidence type="ECO:0000256" key="1">
    <source>
        <dbReference type="ARBA" id="ARBA00004123"/>
    </source>
</evidence>
<comment type="subcellular location">
    <subcellularLocation>
        <location evidence="1">Nucleus</location>
    </subcellularLocation>
</comment>
<dbReference type="InterPro" id="IPR036864">
    <property type="entry name" value="Zn2-C6_fun-type_DNA-bd_sf"/>
</dbReference>
<feature type="domain" description="Zn(2)-C6 fungal-type" evidence="8">
    <location>
        <begin position="274"/>
        <end position="302"/>
    </location>
</feature>
<dbReference type="CDD" id="cd00067">
    <property type="entry name" value="GAL4"/>
    <property type="match status" value="1"/>
</dbReference>